<evidence type="ECO:0000313" key="3">
    <source>
        <dbReference type="Proteomes" id="UP000016933"/>
    </source>
</evidence>
<feature type="region of interest" description="Disordered" evidence="1">
    <location>
        <begin position="45"/>
        <end position="126"/>
    </location>
</feature>
<dbReference type="HOGENOM" id="CLU_1981562_0_0_1"/>
<gene>
    <name evidence="2" type="ORF">DOTSEDRAFT_46853</name>
</gene>
<evidence type="ECO:0000256" key="1">
    <source>
        <dbReference type="SAM" id="MobiDB-lite"/>
    </source>
</evidence>
<keyword evidence="3" id="KW-1185">Reference proteome</keyword>
<evidence type="ECO:0000313" key="2">
    <source>
        <dbReference type="EMBL" id="EME40489.1"/>
    </source>
</evidence>
<accession>N1PEE3</accession>
<reference evidence="3" key="1">
    <citation type="journal article" date="2012" name="PLoS Genet.">
        <title>The genomes of the fungal plant pathogens Cladosporium fulvum and Dothistroma septosporum reveal adaptation to different hosts and lifestyles but also signatures of common ancestry.</title>
        <authorList>
            <person name="de Wit P.J.G.M."/>
            <person name="van der Burgt A."/>
            <person name="Oekmen B."/>
            <person name="Stergiopoulos I."/>
            <person name="Abd-Elsalam K.A."/>
            <person name="Aerts A.L."/>
            <person name="Bahkali A.H."/>
            <person name="Beenen H.G."/>
            <person name="Chettri P."/>
            <person name="Cox M.P."/>
            <person name="Datema E."/>
            <person name="de Vries R.P."/>
            <person name="Dhillon B."/>
            <person name="Ganley A.R."/>
            <person name="Griffiths S.A."/>
            <person name="Guo Y."/>
            <person name="Hamelin R.C."/>
            <person name="Henrissat B."/>
            <person name="Kabir M.S."/>
            <person name="Jashni M.K."/>
            <person name="Kema G."/>
            <person name="Klaubauf S."/>
            <person name="Lapidus A."/>
            <person name="Levasseur A."/>
            <person name="Lindquist E."/>
            <person name="Mehrabi R."/>
            <person name="Ohm R.A."/>
            <person name="Owen T.J."/>
            <person name="Salamov A."/>
            <person name="Schwelm A."/>
            <person name="Schijlen E."/>
            <person name="Sun H."/>
            <person name="van den Burg H.A."/>
            <person name="van Ham R.C.H.J."/>
            <person name="Zhang S."/>
            <person name="Goodwin S.B."/>
            <person name="Grigoriev I.V."/>
            <person name="Collemare J."/>
            <person name="Bradshaw R.E."/>
        </authorList>
    </citation>
    <scope>NUCLEOTIDE SEQUENCE [LARGE SCALE GENOMIC DNA]</scope>
    <source>
        <strain evidence="3">NZE10 / CBS 128990</strain>
    </source>
</reference>
<feature type="compositionally biased region" description="Low complexity" evidence="1">
    <location>
        <begin position="61"/>
        <end position="74"/>
    </location>
</feature>
<protein>
    <submittedName>
        <fullName evidence="2">Uncharacterized protein</fullName>
    </submittedName>
</protein>
<dbReference type="Proteomes" id="UP000016933">
    <property type="component" value="Unassembled WGS sequence"/>
</dbReference>
<dbReference type="EMBL" id="KB446543">
    <property type="protein sequence ID" value="EME40489.1"/>
    <property type="molecule type" value="Genomic_DNA"/>
</dbReference>
<sequence>MHTEQQTILAQNQKLEHDLTAMSKRSANFEKMYRALKYHQLHPDVETAAENNADKVIQGASQNPGGQNRGSQQRQPPPSYPRRNNSNGSGGSDERRRMTLRPGAGYGGQVYAPLGSRMGMNSSRRH</sequence>
<organism evidence="2 3">
    <name type="scientific">Dothistroma septosporum (strain NZE10 / CBS 128990)</name>
    <name type="common">Red band needle blight fungus</name>
    <name type="synonym">Mycosphaerella pini</name>
    <dbReference type="NCBI Taxonomy" id="675120"/>
    <lineage>
        <taxon>Eukaryota</taxon>
        <taxon>Fungi</taxon>
        <taxon>Dikarya</taxon>
        <taxon>Ascomycota</taxon>
        <taxon>Pezizomycotina</taxon>
        <taxon>Dothideomycetes</taxon>
        <taxon>Dothideomycetidae</taxon>
        <taxon>Mycosphaerellales</taxon>
        <taxon>Mycosphaerellaceae</taxon>
        <taxon>Dothistroma</taxon>
    </lineage>
</organism>
<reference evidence="2 3" key="2">
    <citation type="journal article" date="2012" name="PLoS Pathog.">
        <title>Diverse lifestyles and strategies of plant pathogenesis encoded in the genomes of eighteen Dothideomycetes fungi.</title>
        <authorList>
            <person name="Ohm R.A."/>
            <person name="Feau N."/>
            <person name="Henrissat B."/>
            <person name="Schoch C.L."/>
            <person name="Horwitz B.A."/>
            <person name="Barry K.W."/>
            <person name="Condon B.J."/>
            <person name="Copeland A.C."/>
            <person name="Dhillon B."/>
            <person name="Glaser F."/>
            <person name="Hesse C.N."/>
            <person name="Kosti I."/>
            <person name="LaButti K."/>
            <person name="Lindquist E.A."/>
            <person name="Lucas S."/>
            <person name="Salamov A.A."/>
            <person name="Bradshaw R.E."/>
            <person name="Ciuffetti L."/>
            <person name="Hamelin R.C."/>
            <person name="Kema G.H.J."/>
            <person name="Lawrence C."/>
            <person name="Scott J.A."/>
            <person name="Spatafora J.W."/>
            <person name="Turgeon B.G."/>
            <person name="de Wit P.J.G.M."/>
            <person name="Zhong S."/>
            <person name="Goodwin S.B."/>
            <person name="Grigoriev I.V."/>
        </authorList>
    </citation>
    <scope>NUCLEOTIDE SEQUENCE [LARGE SCALE GENOMIC DNA]</scope>
    <source>
        <strain evidence="3">NZE10 / CBS 128990</strain>
    </source>
</reference>
<dbReference type="AlphaFoldDB" id="N1PEE3"/>
<name>N1PEE3_DOTSN</name>
<proteinExistence type="predicted"/>